<keyword evidence="5 13" id="KW-0560">Oxidoreductase</keyword>
<comment type="caution">
    <text evidence="16">The sequence shown here is derived from an EMBL/GenBank/DDBJ whole genome shotgun (WGS) entry which is preliminary data.</text>
</comment>
<evidence type="ECO:0000256" key="10">
    <source>
        <dbReference type="ARBA" id="ARBA00042499"/>
    </source>
</evidence>
<comment type="similarity">
    <text evidence="3 13">Belongs to the cytochrome P450 family.</text>
</comment>
<dbReference type="GO" id="GO:0020037">
    <property type="term" value="F:heme binding"/>
    <property type="evidence" value="ECO:0007669"/>
    <property type="project" value="InterPro"/>
</dbReference>
<evidence type="ECO:0000313" key="17">
    <source>
        <dbReference type="Proteomes" id="UP001212841"/>
    </source>
</evidence>
<evidence type="ECO:0000256" key="8">
    <source>
        <dbReference type="ARBA" id="ARBA00023136"/>
    </source>
</evidence>
<dbReference type="Gene3D" id="1.10.630.10">
    <property type="entry name" value="Cytochrome P450"/>
    <property type="match status" value="1"/>
</dbReference>
<dbReference type="EMBL" id="JADGJD010000201">
    <property type="protein sequence ID" value="KAJ3053522.1"/>
    <property type="molecule type" value="Genomic_DNA"/>
</dbReference>
<dbReference type="GO" id="GO:0070330">
    <property type="term" value="F:aromatase activity"/>
    <property type="evidence" value="ECO:0007669"/>
    <property type="project" value="UniProtKB-EC"/>
</dbReference>
<dbReference type="SUPFAM" id="SSF48264">
    <property type="entry name" value="Cytochrome P450"/>
    <property type="match status" value="1"/>
</dbReference>
<dbReference type="Pfam" id="PF13521">
    <property type="entry name" value="AAA_28"/>
    <property type="match status" value="1"/>
</dbReference>
<keyword evidence="8 14" id="KW-0472">Membrane</keyword>
<reference evidence="16" key="1">
    <citation type="submission" date="2020-05" db="EMBL/GenBank/DDBJ databases">
        <title>Phylogenomic resolution of chytrid fungi.</title>
        <authorList>
            <person name="Stajich J.E."/>
            <person name="Amses K."/>
            <person name="Simmons R."/>
            <person name="Seto K."/>
            <person name="Myers J."/>
            <person name="Bonds A."/>
            <person name="Quandt C.A."/>
            <person name="Barry K."/>
            <person name="Liu P."/>
            <person name="Grigoriev I."/>
            <person name="Longcore J.E."/>
            <person name="James T.Y."/>
        </authorList>
    </citation>
    <scope>NUCLEOTIDE SEQUENCE</scope>
    <source>
        <strain evidence="16">JEL0318</strain>
    </source>
</reference>
<evidence type="ECO:0000256" key="13">
    <source>
        <dbReference type="RuleBase" id="RU000461"/>
    </source>
</evidence>
<sequence length="563" mass="63780">MTRQNGSRIANFFKTVGIPALFFIAISMMIDVLSSGLNDKGLEHVAVVAEEATDRAIEKFLLNNGPELDVLNFLRHITLDVTVTVAFGLNVFDLDAQDLIDAIVDYFHAWEFFLLRPTWSVWLFPTKAAKQRRAIKRLQEHVHRIIAMKRQQDTGRDDFLRKLLSPGAKLTEQQISQCVLEMLLAGTDTSSVTMYYTLLLLSENPGDEKKMIKDLTEYRGRFNMTAPYYATAVFSESMRIKPVGPVALRRAAEDDKLGPYDIKAGTWVIVNMARIHGREDLFREPKKFDPARFLMDLDNVKSVFFPFGTGPKSCVGSHMAHVEMKAIFKTLLPRFRFKPHNVHSTLADTETRWDIAQQPTESTMMWVTPRDLSIRHVLFTGPQSVGKTTLCNMLQSILSCSAIQEVAREVMPVLNVNRNDIINDPAASGRLQQAILQAQQARESELSETFYVSDRCGVDPIVYCRQFAEAYAGALEGSQTWLEMVERYRFDEKVLVVLISPMPTKTLVDDGVRAMPTGVAQWLESANGWKDVLDGYGIPYVVLKEKELNRRVIEVLKLFTVKA</sequence>
<dbReference type="InterPro" id="IPR017972">
    <property type="entry name" value="Cyt_P450_CS"/>
</dbReference>
<dbReference type="PANTHER" id="PTHR24291:SF43">
    <property type="entry name" value="AROMATASE"/>
    <property type="match status" value="1"/>
</dbReference>
<evidence type="ECO:0000256" key="5">
    <source>
        <dbReference type="ARBA" id="ARBA00023002"/>
    </source>
</evidence>
<gene>
    <name evidence="16" type="ORF">HK097_004116</name>
</gene>
<keyword evidence="6 12" id="KW-0408">Iron</keyword>
<evidence type="ECO:0000256" key="12">
    <source>
        <dbReference type="PIRSR" id="PIRSR602401-1"/>
    </source>
</evidence>
<dbReference type="SUPFAM" id="SSF52540">
    <property type="entry name" value="P-loop containing nucleoside triphosphate hydrolases"/>
    <property type="match status" value="1"/>
</dbReference>
<dbReference type="InterPro" id="IPR002401">
    <property type="entry name" value="Cyt_P450_E_grp-I"/>
</dbReference>
<dbReference type="InterPro" id="IPR050196">
    <property type="entry name" value="Cytochrome_P450_Monoox"/>
</dbReference>
<dbReference type="Gene3D" id="3.40.50.300">
    <property type="entry name" value="P-loop containing nucleotide triphosphate hydrolases"/>
    <property type="match status" value="1"/>
</dbReference>
<dbReference type="EC" id="1.14.14.14" evidence="9"/>
<evidence type="ECO:0000256" key="1">
    <source>
        <dbReference type="ARBA" id="ARBA00001971"/>
    </source>
</evidence>
<organism evidence="16 17">
    <name type="scientific">Rhizophlyctis rosea</name>
    <dbReference type="NCBI Taxonomy" id="64517"/>
    <lineage>
        <taxon>Eukaryota</taxon>
        <taxon>Fungi</taxon>
        <taxon>Fungi incertae sedis</taxon>
        <taxon>Chytridiomycota</taxon>
        <taxon>Chytridiomycota incertae sedis</taxon>
        <taxon>Chytridiomycetes</taxon>
        <taxon>Rhizophlyctidales</taxon>
        <taxon>Rhizophlyctidaceae</taxon>
        <taxon>Rhizophlyctis</taxon>
    </lineage>
</organism>
<evidence type="ECO:0000256" key="6">
    <source>
        <dbReference type="ARBA" id="ARBA00023004"/>
    </source>
</evidence>
<dbReference type="Pfam" id="PF00067">
    <property type="entry name" value="p450"/>
    <property type="match status" value="1"/>
</dbReference>
<keyword evidence="17" id="KW-1185">Reference proteome</keyword>
<feature type="domain" description="NadR/Ttd14 AAA" evidence="15">
    <location>
        <begin position="377"/>
        <end position="550"/>
    </location>
</feature>
<keyword evidence="12 13" id="KW-0349">Heme</keyword>
<feature type="binding site" description="axial binding residue" evidence="12">
    <location>
        <position position="314"/>
    </location>
    <ligand>
        <name>heme</name>
        <dbReference type="ChEBI" id="CHEBI:30413"/>
    </ligand>
    <ligandPart>
        <name>Fe</name>
        <dbReference type="ChEBI" id="CHEBI:18248"/>
    </ligandPart>
</feature>
<dbReference type="PROSITE" id="PS00086">
    <property type="entry name" value="CYTOCHROME_P450"/>
    <property type="match status" value="1"/>
</dbReference>
<name>A0AAD5SG96_9FUNG</name>
<evidence type="ECO:0000256" key="4">
    <source>
        <dbReference type="ARBA" id="ARBA00022723"/>
    </source>
</evidence>
<dbReference type="InterPro" id="IPR038727">
    <property type="entry name" value="NadR/Ttd14_AAA_dom"/>
</dbReference>
<dbReference type="PRINTS" id="PR00463">
    <property type="entry name" value="EP450I"/>
</dbReference>
<comment type="subcellular location">
    <subcellularLocation>
        <location evidence="2">Membrane</location>
    </subcellularLocation>
</comment>
<evidence type="ECO:0000313" key="16">
    <source>
        <dbReference type="EMBL" id="KAJ3053522.1"/>
    </source>
</evidence>
<comment type="cofactor">
    <cofactor evidence="1 12">
        <name>heme</name>
        <dbReference type="ChEBI" id="CHEBI:30413"/>
    </cofactor>
</comment>
<proteinExistence type="inferred from homology"/>
<dbReference type="InterPro" id="IPR001128">
    <property type="entry name" value="Cyt_P450"/>
</dbReference>
<accession>A0AAD5SG96</accession>
<dbReference type="Proteomes" id="UP001212841">
    <property type="component" value="Unassembled WGS sequence"/>
</dbReference>
<evidence type="ECO:0000256" key="11">
    <source>
        <dbReference type="ARBA" id="ARBA00043174"/>
    </source>
</evidence>
<keyword evidence="14" id="KW-0812">Transmembrane</keyword>
<evidence type="ECO:0000259" key="15">
    <source>
        <dbReference type="Pfam" id="PF13521"/>
    </source>
</evidence>
<dbReference type="GO" id="GO:0005506">
    <property type="term" value="F:iron ion binding"/>
    <property type="evidence" value="ECO:0007669"/>
    <property type="project" value="InterPro"/>
</dbReference>
<keyword evidence="4 12" id="KW-0479">Metal-binding</keyword>
<feature type="transmembrane region" description="Helical" evidence="14">
    <location>
        <begin position="12"/>
        <end position="30"/>
    </location>
</feature>
<protein>
    <recommendedName>
        <fullName evidence="9">aromatase</fullName>
        <ecNumber evidence="9">1.14.14.14</ecNumber>
    </recommendedName>
    <alternativeName>
        <fullName evidence="11">Cytochrome P-450AROM</fullName>
    </alternativeName>
    <alternativeName>
        <fullName evidence="10">Estrogen synthase</fullName>
    </alternativeName>
</protein>
<keyword evidence="7 13" id="KW-0503">Monooxygenase</keyword>
<dbReference type="InterPro" id="IPR027417">
    <property type="entry name" value="P-loop_NTPase"/>
</dbReference>
<evidence type="ECO:0000256" key="3">
    <source>
        <dbReference type="ARBA" id="ARBA00010617"/>
    </source>
</evidence>
<dbReference type="PANTHER" id="PTHR24291">
    <property type="entry name" value="CYTOCHROME P450 FAMILY 4"/>
    <property type="match status" value="1"/>
</dbReference>
<dbReference type="PRINTS" id="PR00385">
    <property type="entry name" value="P450"/>
</dbReference>
<dbReference type="AlphaFoldDB" id="A0AAD5SG96"/>
<keyword evidence="14" id="KW-1133">Transmembrane helix</keyword>
<evidence type="ECO:0000256" key="9">
    <source>
        <dbReference type="ARBA" id="ARBA00038885"/>
    </source>
</evidence>
<evidence type="ECO:0000256" key="2">
    <source>
        <dbReference type="ARBA" id="ARBA00004370"/>
    </source>
</evidence>
<evidence type="ECO:0000256" key="7">
    <source>
        <dbReference type="ARBA" id="ARBA00023033"/>
    </source>
</evidence>
<dbReference type="InterPro" id="IPR036396">
    <property type="entry name" value="Cyt_P450_sf"/>
</dbReference>
<dbReference type="GO" id="GO:0016020">
    <property type="term" value="C:membrane"/>
    <property type="evidence" value="ECO:0007669"/>
    <property type="project" value="UniProtKB-SubCell"/>
</dbReference>
<evidence type="ECO:0000256" key="14">
    <source>
        <dbReference type="SAM" id="Phobius"/>
    </source>
</evidence>